<dbReference type="GO" id="GO:0051879">
    <property type="term" value="F:Hsp90 protein binding"/>
    <property type="evidence" value="ECO:0007669"/>
    <property type="project" value="InterPro"/>
</dbReference>
<dbReference type="GO" id="GO:0030544">
    <property type="term" value="F:Hsp70 protein binding"/>
    <property type="evidence" value="ECO:0007669"/>
    <property type="project" value="TreeGrafter"/>
</dbReference>
<dbReference type="GO" id="GO:0005634">
    <property type="term" value="C:nucleus"/>
    <property type="evidence" value="ECO:0007669"/>
    <property type="project" value="TreeGrafter"/>
</dbReference>
<evidence type="ECO:0000256" key="4">
    <source>
        <dbReference type="PROSITE-ProRule" id="PRU00339"/>
    </source>
</evidence>
<gene>
    <name evidence="8" type="ORF">HDID_LOCUS1173</name>
    <name evidence="9" type="ORF">WMSIL1_LOCUS9945</name>
</gene>
<evidence type="ECO:0000256" key="3">
    <source>
        <dbReference type="ARBA" id="ARBA00023602"/>
    </source>
</evidence>
<dbReference type="PROSITE" id="PS50005">
    <property type="entry name" value="TPR"/>
    <property type="match status" value="1"/>
</dbReference>
<dbReference type="Pfam" id="PF18972">
    <property type="entry name" value="Wheel"/>
    <property type="match status" value="1"/>
</dbReference>
<organism evidence="12">
    <name type="scientific">Hymenolepis diminuta</name>
    <name type="common">Rat tapeworm</name>
    <dbReference type="NCBI Taxonomy" id="6216"/>
    <lineage>
        <taxon>Eukaryota</taxon>
        <taxon>Metazoa</taxon>
        <taxon>Spiralia</taxon>
        <taxon>Lophotrochozoa</taxon>
        <taxon>Platyhelminthes</taxon>
        <taxon>Cestoda</taxon>
        <taxon>Eucestoda</taxon>
        <taxon>Cyclophyllidea</taxon>
        <taxon>Hymenolepididae</taxon>
        <taxon>Hymenolepis</taxon>
    </lineage>
</organism>
<dbReference type="Proteomes" id="UP000321570">
    <property type="component" value="Unassembled WGS sequence"/>
</dbReference>
<dbReference type="WBParaSite" id="HDID_0000117201-mRNA-1">
    <property type="protein sequence ID" value="HDID_0000117201-mRNA-1"/>
    <property type="gene ID" value="HDID_0000117201"/>
</dbReference>
<evidence type="ECO:0000256" key="5">
    <source>
        <dbReference type="SAM" id="Coils"/>
    </source>
</evidence>
<dbReference type="InterPro" id="IPR019734">
    <property type="entry name" value="TPR_rpt"/>
</dbReference>
<dbReference type="OrthoDB" id="420195at2759"/>
<comment type="similarity">
    <text evidence="3">Belongs to the TTC4 family.</text>
</comment>
<evidence type="ECO:0000256" key="6">
    <source>
        <dbReference type="SAM" id="MobiDB-lite"/>
    </source>
</evidence>
<keyword evidence="1" id="KW-0677">Repeat</keyword>
<dbReference type="SMART" id="SM00028">
    <property type="entry name" value="TPR"/>
    <property type="match status" value="3"/>
</dbReference>
<evidence type="ECO:0000313" key="11">
    <source>
        <dbReference type="Proteomes" id="UP000321570"/>
    </source>
</evidence>
<feature type="repeat" description="TPR" evidence="4">
    <location>
        <begin position="61"/>
        <end position="94"/>
    </location>
</feature>
<accession>A0A0R3SA28</accession>
<protein>
    <submittedName>
        <fullName evidence="12">TPR_REGION domain-containing protein</fullName>
    </submittedName>
</protein>
<evidence type="ECO:0000256" key="1">
    <source>
        <dbReference type="ARBA" id="ARBA00022737"/>
    </source>
</evidence>
<dbReference type="Proteomes" id="UP000274504">
    <property type="component" value="Unassembled WGS sequence"/>
</dbReference>
<reference evidence="12" key="1">
    <citation type="submission" date="2017-02" db="UniProtKB">
        <authorList>
            <consortium name="WormBaseParasite"/>
        </authorList>
    </citation>
    <scope>IDENTIFICATION</scope>
</reference>
<dbReference type="PANTHER" id="PTHR46035">
    <property type="entry name" value="TETRATRICOPEPTIDE REPEAT PROTEIN 4"/>
    <property type="match status" value="1"/>
</dbReference>
<sequence>MASETQPTEIEPRKPTFTPEEEKEIFSHPFFAKTTEDMEGHPAYEALRALKYESEDPDANAEAYKEEGNYYVKRKEYEKAVLAYSGGINAEPLDKKLLAILYTNRGIANGLWKNYGSSVKDCKSAIKINPTHIKAYIQAVKSLLILSKASEALEMCETGLQVDPENATLTELKQKASDLKASLEAQIEKRKNEKAEQIGKLTNVFDNLKKRNITIDFKQPPMGLPEHAGVQISFDAMNLIHWPVLIVYPEFGQTDFIQDVGEFLTVRECLKHVLTPENPPPWDGEKNYTSDMKDLEVYFESIEGGKMIKVPIARTITELTRCSGFYVRRDLVISLLVVSKRSKNFYKKWLEEIEV</sequence>
<dbReference type="EMBL" id="UYSG01000201">
    <property type="protein sequence ID" value="VDL18634.1"/>
    <property type="molecule type" value="Genomic_DNA"/>
</dbReference>
<keyword evidence="11" id="KW-1185">Reference proteome</keyword>
<evidence type="ECO:0000313" key="9">
    <source>
        <dbReference type="EMBL" id="VUZ51207.1"/>
    </source>
</evidence>
<dbReference type="Gene3D" id="1.25.40.10">
    <property type="entry name" value="Tetratricopeptide repeat domain"/>
    <property type="match status" value="1"/>
</dbReference>
<dbReference type="GO" id="GO:0006457">
    <property type="term" value="P:protein folding"/>
    <property type="evidence" value="ECO:0007669"/>
    <property type="project" value="TreeGrafter"/>
</dbReference>
<keyword evidence="2 4" id="KW-0802">TPR repeat</keyword>
<evidence type="ECO:0000313" key="8">
    <source>
        <dbReference type="EMBL" id="VDL18634.1"/>
    </source>
</evidence>
<proteinExistence type="inferred from homology"/>
<dbReference type="CDD" id="cd21377">
    <property type="entry name" value="CTWD_Cns1-like"/>
    <property type="match status" value="1"/>
</dbReference>
<feature type="region of interest" description="Disordered" evidence="6">
    <location>
        <begin position="1"/>
        <end position="21"/>
    </location>
</feature>
<dbReference type="STRING" id="6216.A0A0R3SA28"/>
<dbReference type="GO" id="GO:0005829">
    <property type="term" value="C:cytosol"/>
    <property type="evidence" value="ECO:0007669"/>
    <property type="project" value="TreeGrafter"/>
</dbReference>
<name>A0A0R3SA28_HYMDI</name>
<dbReference type="SUPFAM" id="SSF48452">
    <property type="entry name" value="TPR-like"/>
    <property type="match status" value="1"/>
</dbReference>
<evidence type="ECO:0000313" key="12">
    <source>
        <dbReference type="WBParaSite" id="HDID_0000117201-mRNA-1"/>
    </source>
</evidence>
<keyword evidence="5" id="KW-0175">Coiled coil</keyword>
<evidence type="ECO:0000256" key="2">
    <source>
        <dbReference type="ARBA" id="ARBA00022803"/>
    </source>
</evidence>
<dbReference type="PANTHER" id="PTHR46035:SF1">
    <property type="entry name" value="TETRATRICOPEPTIDE REPEAT PROTEIN 4"/>
    <property type="match status" value="1"/>
</dbReference>
<reference evidence="8 10" key="2">
    <citation type="submission" date="2018-11" db="EMBL/GenBank/DDBJ databases">
        <authorList>
            <consortium name="Pathogen Informatics"/>
        </authorList>
    </citation>
    <scope>NUCLEOTIDE SEQUENCE [LARGE SCALE GENOMIC DNA]</scope>
</reference>
<reference evidence="9 11" key="3">
    <citation type="submission" date="2019-07" db="EMBL/GenBank/DDBJ databases">
        <authorList>
            <person name="Jastrzebski P J."/>
            <person name="Paukszto L."/>
            <person name="Jastrzebski P J."/>
        </authorList>
    </citation>
    <scope>NUCLEOTIDE SEQUENCE [LARGE SCALE GENOMIC DNA]</scope>
    <source>
        <strain evidence="9 11">WMS-il1</strain>
    </source>
</reference>
<dbReference type="InterPro" id="IPR011990">
    <property type="entry name" value="TPR-like_helical_dom_sf"/>
</dbReference>
<evidence type="ECO:0000259" key="7">
    <source>
        <dbReference type="Pfam" id="PF18972"/>
    </source>
</evidence>
<dbReference type="InterPro" id="IPR044059">
    <property type="entry name" value="Csn1/TTC4_wheel"/>
</dbReference>
<evidence type="ECO:0000313" key="10">
    <source>
        <dbReference type="Proteomes" id="UP000274504"/>
    </source>
</evidence>
<feature type="domain" description="Cns1/TTC4 wheel" evidence="7">
    <location>
        <begin position="238"/>
        <end position="352"/>
    </location>
</feature>
<feature type="coiled-coil region" evidence="5">
    <location>
        <begin position="166"/>
        <end position="200"/>
    </location>
</feature>
<dbReference type="AlphaFoldDB" id="A0A0R3SA28"/>
<dbReference type="EMBL" id="CABIJS010000432">
    <property type="protein sequence ID" value="VUZ51207.1"/>
    <property type="molecule type" value="Genomic_DNA"/>
</dbReference>